<name>A0A7J7MQM2_9MAGN</name>
<dbReference type="Proteomes" id="UP000541444">
    <property type="component" value="Unassembled WGS sequence"/>
</dbReference>
<evidence type="ECO:0000256" key="1">
    <source>
        <dbReference type="SAM" id="MobiDB-lite"/>
    </source>
</evidence>
<dbReference type="AlphaFoldDB" id="A0A7J7MQM2"/>
<dbReference type="EMBL" id="JACGCM010001281">
    <property type="protein sequence ID" value="KAF6157100.1"/>
    <property type="molecule type" value="Genomic_DNA"/>
</dbReference>
<keyword evidence="3" id="KW-1185">Reference proteome</keyword>
<reference evidence="2 3" key="1">
    <citation type="journal article" date="2020" name="IScience">
        <title>Genome Sequencing of the Endangered Kingdonia uniflora (Circaeasteraceae, Ranunculales) Reveals Potential Mechanisms of Evolutionary Specialization.</title>
        <authorList>
            <person name="Sun Y."/>
            <person name="Deng T."/>
            <person name="Zhang A."/>
            <person name="Moore M.J."/>
            <person name="Landis J.B."/>
            <person name="Lin N."/>
            <person name="Zhang H."/>
            <person name="Zhang X."/>
            <person name="Huang J."/>
            <person name="Zhang X."/>
            <person name="Sun H."/>
            <person name="Wang H."/>
        </authorList>
    </citation>
    <scope>NUCLEOTIDE SEQUENCE [LARGE SCALE GENOMIC DNA]</scope>
    <source>
        <strain evidence="2">TB1705</strain>
        <tissue evidence="2">Leaf</tissue>
    </source>
</reference>
<sequence>MEASMRSDKGKREVVKKQIRDSKGRWIKVKVSSKPNSDGDKVSYATNDVAPVVSNTTHGDKNKNQQRSSEEESQIPLETAVWYLYKNVDGKDAMEMVSIDEESGGGVRNRKGESIAIKKQLRDSKGRWVKSHQSNLQLYKKEGLKVSCIPVVDCLDGISTNNVVVPISNVEGKKKIPSRIVNDK</sequence>
<evidence type="ECO:0000313" key="2">
    <source>
        <dbReference type="EMBL" id="KAF6157100.1"/>
    </source>
</evidence>
<protein>
    <submittedName>
        <fullName evidence="2">Uncharacterized protein</fullName>
    </submittedName>
</protein>
<organism evidence="2 3">
    <name type="scientific">Kingdonia uniflora</name>
    <dbReference type="NCBI Taxonomy" id="39325"/>
    <lineage>
        <taxon>Eukaryota</taxon>
        <taxon>Viridiplantae</taxon>
        <taxon>Streptophyta</taxon>
        <taxon>Embryophyta</taxon>
        <taxon>Tracheophyta</taxon>
        <taxon>Spermatophyta</taxon>
        <taxon>Magnoliopsida</taxon>
        <taxon>Ranunculales</taxon>
        <taxon>Circaeasteraceae</taxon>
        <taxon>Kingdonia</taxon>
    </lineage>
</organism>
<comment type="caution">
    <text evidence="2">The sequence shown here is derived from an EMBL/GenBank/DDBJ whole genome shotgun (WGS) entry which is preliminary data.</text>
</comment>
<proteinExistence type="predicted"/>
<feature type="region of interest" description="Disordered" evidence="1">
    <location>
        <begin position="26"/>
        <end position="73"/>
    </location>
</feature>
<gene>
    <name evidence="2" type="ORF">GIB67_041561</name>
</gene>
<accession>A0A7J7MQM2</accession>
<evidence type="ECO:0000313" key="3">
    <source>
        <dbReference type="Proteomes" id="UP000541444"/>
    </source>
</evidence>